<reference evidence="1 2" key="4">
    <citation type="journal article" date="2005" name="J. Mol. Biol.">
        <title>Genome comparison of Pseudomonas aeruginosa large phages.</title>
        <authorList>
            <person name="Hertveldt K."/>
            <person name="Lavigne R."/>
            <person name="Pleteneva E."/>
            <person name="Sernova N."/>
            <person name="Kurochkina L."/>
            <person name="Korchevskii R."/>
            <person name="Robben J."/>
            <person name="Mesyanzhinov V."/>
            <person name="Krylov V.N."/>
            <person name="Volckaert G."/>
        </authorList>
    </citation>
    <scope>NUCLEOTIDE SEQUENCE</scope>
</reference>
<reference evidence="1 2" key="2">
    <citation type="journal article" date="2003" name="Res. Microbiol.">
        <title>Myoviridae bacteriophages of Pseudomonas aeruginosa: a long and complex evolutionary pathway.</title>
        <authorList>
            <person name="Krylov V.N."/>
            <person name="Pleteneva E.A."/>
            <person name="Bourkalsteva M.V."/>
            <person name="Shaburova O.V."/>
            <person name="Volckaert G."/>
            <person name="Sykilinda N.N."/>
            <person name="Kurochkina L.P."/>
            <person name="Mesyanzhinov V.V."/>
        </authorList>
    </citation>
    <scope>NUCLEOTIDE SEQUENCE [LARGE SCALE GENOMIC DNA]</scope>
</reference>
<reference evidence="1 2" key="3">
    <citation type="journal article" date="2004" name="Bioinformatics">
        <title>PHIRE, a deterministic approach to reveal regulatory elements in bacteriophage genomes.</title>
        <authorList>
            <person name="Lavigne R."/>
            <person name="Sun W.D."/>
            <person name="Volckaert G."/>
        </authorList>
    </citation>
    <scope>NUCLEOTIDE SEQUENCE [LARGE SCALE GENOMIC DNA]</scope>
</reference>
<dbReference type="GeneID" id="5176663"/>
<accession>Q2Z0V0</accession>
<dbReference type="Proteomes" id="UP000001239">
    <property type="component" value="Segment"/>
</dbReference>
<evidence type="ECO:0000313" key="2">
    <source>
        <dbReference type="Proteomes" id="UP000001239"/>
    </source>
</evidence>
<reference evidence="1 2" key="1">
    <citation type="journal article" date="2002" name="Genetika">
        <title>Phenogenetic characterization of a group of giant Phi KZ-like bacteriophages of Pseudomonas aeruginosa].</title>
        <authorList>
            <person name="Burkal'tseva M.V."/>
            <person name="Krylov V.N."/>
            <person name="Pleteneva E.A."/>
            <person name="Shaburova O.V."/>
            <person name="Krylov S.V."/>
            <person name="Volckaert G."/>
            <person name="Sykilinda N.N."/>
            <person name="Kurochkina L.P."/>
            <person name="Mesyanzhinov V.V."/>
        </authorList>
    </citation>
    <scope>NUCLEOTIDE SEQUENCE [LARGE SCALE GENOMIC DNA]</scope>
</reference>
<sequence>MKPKVEHPKVPYTPFLTFPEYLVATDVKLQVKVFKKELERIKDDPTHELNTLVL</sequence>
<proteinExistence type="predicted"/>
<dbReference type="EMBL" id="AJ697969">
    <property type="protein sequence ID" value="CAG27225.1"/>
    <property type="molecule type" value="Genomic_DNA"/>
</dbReference>
<dbReference type="RefSeq" id="YP_418164.1">
    <property type="nucleotide sequence ID" value="NC_007623.1"/>
</dbReference>
<evidence type="ECO:0000313" key="1">
    <source>
        <dbReference type="EMBL" id="CAG27225.1"/>
    </source>
</evidence>
<dbReference type="KEGG" id="vg:5176663"/>
<organism evidence="1 2">
    <name type="scientific">Pseudomonas phage EL</name>
    <dbReference type="NCBI Taxonomy" id="273133"/>
    <lineage>
        <taxon>Viruses</taxon>
        <taxon>Duplodnaviria</taxon>
        <taxon>Heunggongvirae</taxon>
        <taxon>Uroviricota</taxon>
        <taxon>Caudoviricetes</taxon>
        <taxon>Chimalliviridae</taxon>
        <taxon>Elvirus</taxon>
        <taxon>Elvirus EL</taxon>
    </lineage>
</organism>
<protein>
    <submittedName>
        <fullName evidence="1">Uncharacterized protein</fullName>
    </submittedName>
</protein>
<keyword evidence="2" id="KW-1185">Reference proteome</keyword>
<name>Q2Z0V0_9CAUD</name>